<feature type="active site" evidence="4">
    <location>
        <position position="229"/>
    </location>
</feature>
<dbReference type="InterPro" id="IPR016162">
    <property type="entry name" value="Ald_DH_N"/>
</dbReference>
<dbReference type="Gene3D" id="3.40.605.10">
    <property type="entry name" value="Aldehyde Dehydrogenase, Chain A, domain 1"/>
    <property type="match status" value="1"/>
</dbReference>
<evidence type="ECO:0000259" key="6">
    <source>
        <dbReference type="Pfam" id="PF00171"/>
    </source>
</evidence>
<dbReference type="CDD" id="cd07095">
    <property type="entry name" value="ALDH_SGSD_AstD"/>
    <property type="match status" value="1"/>
</dbReference>
<dbReference type="InterPro" id="IPR017649">
    <property type="entry name" value="SuccinylGlu_semiald_DH_AstD"/>
</dbReference>
<dbReference type="Proteomes" id="UP001589858">
    <property type="component" value="Unassembled WGS sequence"/>
</dbReference>
<dbReference type="InterPro" id="IPR029510">
    <property type="entry name" value="Ald_DH_CS_GLU"/>
</dbReference>
<feature type="domain" description="Aldehyde dehydrogenase" evidence="6">
    <location>
        <begin position="5"/>
        <end position="445"/>
    </location>
</feature>
<keyword evidence="8" id="KW-1185">Reference proteome</keyword>
<dbReference type="SUPFAM" id="SSF53720">
    <property type="entry name" value="ALDH-like"/>
    <property type="match status" value="1"/>
</dbReference>
<organism evidence="7 8">
    <name type="scientific">Novosphingobium clariflavum</name>
    <dbReference type="NCBI Taxonomy" id="2029884"/>
    <lineage>
        <taxon>Bacteria</taxon>
        <taxon>Pseudomonadati</taxon>
        <taxon>Pseudomonadota</taxon>
        <taxon>Alphaproteobacteria</taxon>
        <taxon>Sphingomonadales</taxon>
        <taxon>Sphingomonadaceae</taxon>
        <taxon>Novosphingobium</taxon>
    </lineage>
</organism>
<evidence type="ECO:0000256" key="4">
    <source>
        <dbReference type="PROSITE-ProRule" id="PRU10007"/>
    </source>
</evidence>
<dbReference type="Pfam" id="PF00171">
    <property type="entry name" value="Aldedh"/>
    <property type="match status" value="1"/>
</dbReference>
<comment type="caution">
    <text evidence="7">The sequence shown here is derived from an EMBL/GenBank/DDBJ whole genome shotgun (WGS) entry which is preliminary data.</text>
</comment>
<evidence type="ECO:0000313" key="8">
    <source>
        <dbReference type="Proteomes" id="UP001589858"/>
    </source>
</evidence>
<dbReference type="GO" id="GO:0043824">
    <property type="term" value="F:succinylglutamate-semialdehyde dehydrogenase activity"/>
    <property type="evidence" value="ECO:0007669"/>
    <property type="project" value="UniProtKB-EC"/>
</dbReference>
<dbReference type="Gene3D" id="3.40.309.10">
    <property type="entry name" value="Aldehyde Dehydrogenase, Chain A, domain 2"/>
    <property type="match status" value="1"/>
</dbReference>
<evidence type="ECO:0000313" key="7">
    <source>
        <dbReference type="EMBL" id="MFC0687039.1"/>
    </source>
</evidence>
<dbReference type="NCBIfam" id="NF006992">
    <property type="entry name" value="PRK09457.1"/>
    <property type="match status" value="1"/>
</dbReference>
<keyword evidence="2 5" id="KW-0560">Oxidoreductase</keyword>
<dbReference type="EMBL" id="JBHLTM010000081">
    <property type="protein sequence ID" value="MFC0687039.1"/>
    <property type="molecule type" value="Genomic_DNA"/>
</dbReference>
<dbReference type="PROSITE" id="PS00687">
    <property type="entry name" value="ALDEHYDE_DEHYDR_GLU"/>
    <property type="match status" value="1"/>
</dbReference>
<name>A0ABV6SDY6_9SPHN</name>
<dbReference type="RefSeq" id="WP_267221062.1">
    <property type="nucleotide sequence ID" value="NZ_JAPCWC010000009.1"/>
</dbReference>
<dbReference type="InterPro" id="IPR016160">
    <property type="entry name" value="Ald_DH_CS_CYS"/>
</dbReference>
<dbReference type="PANTHER" id="PTHR11699">
    <property type="entry name" value="ALDEHYDE DEHYDROGENASE-RELATED"/>
    <property type="match status" value="1"/>
</dbReference>
<evidence type="ECO:0000256" key="5">
    <source>
        <dbReference type="RuleBase" id="RU003345"/>
    </source>
</evidence>
<dbReference type="PROSITE" id="PS00070">
    <property type="entry name" value="ALDEHYDE_DEHYDR_CYS"/>
    <property type="match status" value="1"/>
</dbReference>
<dbReference type="EC" id="1.2.1.71" evidence="7"/>
<evidence type="ECO:0000256" key="2">
    <source>
        <dbReference type="ARBA" id="ARBA00023002"/>
    </source>
</evidence>
<accession>A0ABV6SDY6</accession>
<evidence type="ECO:0000256" key="1">
    <source>
        <dbReference type="ARBA" id="ARBA00022503"/>
    </source>
</evidence>
<evidence type="ECO:0000256" key="3">
    <source>
        <dbReference type="ARBA" id="ARBA00023027"/>
    </source>
</evidence>
<sequence length="472" mass="49196">MSLLQSFDPASGALVWEGEAANAAAVDAALARAHAAFPAWAALPPAARVEAVLRYKAVLEARKDTIAEVISRETGKPLWETRAELASMIGKVGLSITAQAERAGEKRQDMPFGAAVLRHRPHGVMAVLGPFNFPGHLPNGHIVPALLAGNTVVFKPSEMTPATGQAMADAWAQAGLPEGVFQIVHGARATGEALVAGHIDGLLFTGSAGAGAHFRRIFADRPDVILALELGGNNPLVVWDGDLDEAASLVVQSSFITTGQRCSCARRLIVPDNQFGTALVDAVAALADRIIIGEWHETPEPWFGPLISADAAGAARARFARLVERGAAVIRPFEGVEGRSDAFVTPGILDVTGVDVPDEEIFAPLVQVTRVPDFDAAIAAANATRFGLSAGLVSADDALWDRFMLESRAGVVNRNRPTTGAAGSMPFGGLGDSGNHRPSAYYAADYCAYPVASFEAASVTGNSGALAGKLSA</sequence>
<keyword evidence="1" id="KW-0056">Arginine metabolism</keyword>
<dbReference type="InterPro" id="IPR016161">
    <property type="entry name" value="Ald_DH/histidinol_DH"/>
</dbReference>
<dbReference type="InterPro" id="IPR015590">
    <property type="entry name" value="Aldehyde_DH_dom"/>
</dbReference>
<proteinExistence type="inferred from homology"/>
<dbReference type="InterPro" id="IPR016163">
    <property type="entry name" value="Ald_DH_C"/>
</dbReference>
<comment type="similarity">
    <text evidence="5">Belongs to the aldehyde dehydrogenase family.</text>
</comment>
<keyword evidence="3" id="KW-0520">NAD</keyword>
<dbReference type="NCBIfam" id="TIGR03240">
    <property type="entry name" value="arg_catab_astD"/>
    <property type="match status" value="1"/>
</dbReference>
<protein>
    <submittedName>
        <fullName evidence="7">Succinylglutamate-semialdehyde dehydrogenase</fullName>
        <ecNumber evidence="7">1.2.1.71</ecNumber>
    </submittedName>
</protein>
<gene>
    <name evidence="7" type="primary">astD</name>
    <name evidence="7" type="ORF">ACFFF8_20865</name>
</gene>
<reference evidence="7 8" key="1">
    <citation type="submission" date="2024-09" db="EMBL/GenBank/DDBJ databases">
        <authorList>
            <person name="Sun Q."/>
            <person name="Mori K."/>
        </authorList>
    </citation>
    <scope>NUCLEOTIDE SEQUENCE [LARGE SCALE GENOMIC DNA]</scope>
    <source>
        <strain evidence="7 8">CICC 11035S</strain>
    </source>
</reference>